<feature type="binding site" evidence="2">
    <location>
        <position position="344"/>
    </location>
    <ligand>
        <name>CoA</name>
        <dbReference type="ChEBI" id="CHEBI:57287"/>
    </ligand>
</feature>
<sequence length="448" mass="49520">MNMHEEYKQKLVSAEQAATLVRSGDWIDYGWCVGTPVAIDKALAKRMPELSDVKIRGGVLVRKPAIFEIENPAEHFCWNSWHLGGWERKAVSEGFGFFNPMRYAELPRFYREDNIEKPAVAFLQVAPMDEHGYFNFGPQASHLAAMCASAGKVVVEVNQNQPVCLGGYQNAIHISDVDYIVEGENDPMQELGAGAPPTEVDREVARLIVEQIPNGACLQLGIGGMPNTVGSMIAASDLKDLGVHTEMYVDAFVDLYDAGKITNLKKPFDKGREVYAFAAGTKKLYDHLNNNPGCMSVPVDYTNDPYVIGQIDNFISINNAVDMDLFGQVNAESAGPKQISGTGGQLDFVLGAYLSKGGKSFICMSSSFEAKTGERKSRIRATLTPGSIVSDPRSAIHYLVTEYGMVNLKGVTNWQRAERIISIAHPDFRDELIQEAEKMHIWRKSNKR</sequence>
<feature type="binding site" evidence="2">
    <location>
        <begin position="221"/>
        <end position="225"/>
    </location>
    <ligand>
        <name>CoA</name>
        <dbReference type="ChEBI" id="CHEBI:57287"/>
    </ligand>
</feature>
<gene>
    <name evidence="6" type="ORF">HMPREF9623_00916</name>
</gene>
<dbReference type="RefSeq" id="WP_009532749.1">
    <property type="nucleotide sequence ID" value="NZ_JH590862.1"/>
</dbReference>
<dbReference type="GO" id="GO:0006083">
    <property type="term" value="P:acetate metabolic process"/>
    <property type="evidence" value="ECO:0007669"/>
    <property type="project" value="InterPro"/>
</dbReference>
<keyword evidence="2" id="KW-0443">Lipid metabolism</keyword>
<organism evidence="6 7">
    <name type="scientific">Stomatobaculum longum</name>
    <dbReference type="NCBI Taxonomy" id="796942"/>
    <lineage>
        <taxon>Bacteria</taxon>
        <taxon>Bacillati</taxon>
        <taxon>Bacillota</taxon>
        <taxon>Clostridia</taxon>
        <taxon>Lachnospirales</taxon>
        <taxon>Lachnospiraceae</taxon>
        <taxon>Stomatobaculum</taxon>
    </lineage>
</organism>
<dbReference type="Pfam" id="PF13336">
    <property type="entry name" value="AcetylCoA_hyd_C"/>
    <property type="match status" value="1"/>
</dbReference>
<dbReference type="Proteomes" id="UP000018466">
    <property type="component" value="Unassembled WGS sequence"/>
</dbReference>
<dbReference type="Gene3D" id="3.30.750.70">
    <property type="entry name" value="4-hydroxybutyrate coenzyme like domains"/>
    <property type="match status" value="1"/>
</dbReference>
<keyword evidence="7" id="KW-1185">Reference proteome</keyword>
<evidence type="ECO:0000259" key="4">
    <source>
        <dbReference type="Pfam" id="PF02550"/>
    </source>
</evidence>
<evidence type="ECO:0000313" key="6">
    <source>
        <dbReference type="EMBL" id="EHO17317.1"/>
    </source>
</evidence>
<dbReference type="Gene3D" id="3.40.1080.10">
    <property type="entry name" value="Glutaconate Coenzyme A-transferase"/>
    <property type="match status" value="1"/>
</dbReference>
<dbReference type="SUPFAM" id="SSF100950">
    <property type="entry name" value="NagB/RpiA/CoA transferase-like"/>
    <property type="match status" value="2"/>
</dbReference>
<protein>
    <recommendedName>
        <fullName evidence="2 3">Butyryl-CoA:acetate CoA-transferase</fullName>
        <shortName evidence="2">Butyryl-CoA CoA-transferase</shortName>
        <ecNumber evidence="2 3">2.8.3.-</ecNumber>
    </recommendedName>
</protein>
<keyword evidence="1 2" id="KW-0808">Transferase</keyword>
<comment type="function">
    <text evidence="2">Coenzyme A-transferase that converts butyryl-CoA to butyrate.</text>
</comment>
<dbReference type="Pfam" id="PF02550">
    <property type="entry name" value="AcetylCoA_hydro"/>
    <property type="match status" value="1"/>
</dbReference>
<evidence type="ECO:0000256" key="3">
    <source>
        <dbReference type="NCBIfam" id="TIGR03948"/>
    </source>
</evidence>
<comment type="catalytic activity">
    <reaction evidence="2">
        <text>butanoate + acetyl-CoA = butanoyl-CoA + acetate</text>
        <dbReference type="Rhea" id="RHEA:30071"/>
        <dbReference type="ChEBI" id="CHEBI:17968"/>
        <dbReference type="ChEBI" id="CHEBI:30089"/>
        <dbReference type="ChEBI" id="CHEBI:57288"/>
        <dbReference type="ChEBI" id="CHEBI:57371"/>
    </reaction>
</comment>
<dbReference type="EC" id="2.8.3.-" evidence="2 3"/>
<dbReference type="InterPro" id="IPR003702">
    <property type="entry name" value="ActCoA_hydro_N"/>
</dbReference>
<evidence type="ECO:0000313" key="7">
    <source>
        <dbReference type="Proteomes" id="UP000018466"/>
    </source>
</evidence>
<evidence type="ECO:0000259" key="5">
    <source>
        <dbReference type="Pfam" id="PF13336"/>
    </source>
</evidence>
<feature type="binding site" evidence="2">
    <location>
        <position position="321"/>
    </location>
    <ligand>
        <name>CoA</name>
        <dbReference type="ChEBI" id="CHEBI:57287"/>
    </ligand>
</feature>
<dbReference type="Gene3D" id="3.40.1080.20">
    <property type="entry name" value="Acetyl-CoA hydrolase/transferase C-terminal domain"/>
    <property type="match status" value="1"/>
</dbReference>
<comment type="caution">
    <text evidence="6">The sequence shown here is derived from an EMBL/GenBank/DDBJ whole genome shotgun (WGS) entry which is preliminary data.</text>
</comment>
<evidence type="ECO:0000256" key="2">
    <source>
        <dbReference type="HAMAP-Rule" id="MF_03227"/>
    </source>
</evidence>
<dbReference type="EMBL" id="AGEL01000006">
    <property type="protein sequence ID" value="EHO17317.1"/>
    <property type="molecule type" value="Genomic_DNA"/>
</dbReference>
<evidence type="ECO:0000256" key="1">
    <source>
        <dbReference type="ARBA" id="ARBA00022679"/>
    </source>
</evidence>
<dbReference type="GO" id="GO:0046358">
    <property type="term" value="P:butyrate biosynthetic process"/>
    <property type="evidence" value="ECO:0007669"/>
    <property type="project" value="UniProtKB-UniRule"/>
</dbReference>
<comment type="pathway">
    <text evidence="2">Lipid metabolism; butanoate metabolism.</text>
</comment>
<dbReference type="GO" id="GO:0008775">
    <property type="term" value="F:acetate CoA-transferase activity"/>
    <property type="evidence" value="ECO:0007669"/>
    <property type="project" value="InterPro"/>
</dbReference>
<dbReference type="AlphaFoldDB" id="A0AA36Y5J4"/>
<dbReference type="InterPro" id="IPR023990">
    <property type="entry name" value="Butryl-CoA_acetate_CoA_Tfrase"/>
</dbReference>
<dbReference type="InterPro" id="IPR037171">
    <property type="entry name" value="NagB/RpiA_transferase-like"/>
</dbReference>
<dbReference type="InterPro" id="IPR026888">
    <property type="entry name" value="AcetylCoA_hyd_C"/>
</dbReference>
<keyword evidence="2" id="KW-0276">Fatty acid metabolism</keyword>
<reference evidence="6 7" key="1">
    <citation type="submission" date="2011-10" db="EMBL/GenBank/DDBJ databases">
        <title>The Genome Sequence of Lachnospiraceae bacterium ACC2.</title>
        <authorList>
            <consortium name="The Broad Institute Genome Sequencing Platform"/>
            <person name="Earl A."/>
            <person name="Ward D."/>
            <person name="Feldgarden M."/>
            <person name="Gevers D."/>
            <person name="Sizova M."/>
            <person name="Hazen A."/>
            <person name="Epstein S."/>
            <person name="Young S.K."/>
            <person name="Zeng Q."/>
            <person name="Gargeya S."/>
            <person name="Fitzgerald M."/>
            <person name="Haas B."/>
            <person name="Abouelleil A."/>
            <person name="Alvarado L."/>
            <person name="Arachchi H.M."/>
            <person name="Berlin A."/>
            <person name="Brown A."/>
            <person name="Chapman S.B."/>
            <person name="Chen Z."/>
            <person name="Dunbar C."/>
            <person name="Freedman E."/>
            <person name="Gearin G."/>
            <person name="Goldberg J."/>
            <person name="Griggs A."/>
            <person name="Gujja S."/>
            <person name="Heiman D."/>
            <person name="Howarth C."/>
            <person name="Larson L."/>
            <person name="Lui A."/>
            <person name="MacDonald P.J.P."/>
            <person name="Montmayeur A."/>
            <person name="Murphy C."/>
            <person name="Neiman D."/>
            <person name="Pearson M."/>
            <person name="Priest M."/>
            <person name="Roberts A."/>
            <person name="Saif S."/>
            <person name="Shea T."/>
            <person name="Shenoy N."/>
            <person name="Sisk P."/>
            <person name="Stolte C."/>
            <person name="Sykes S."/>
            <person name="Wortman J."/>
            <person name="Nusbaum C."/>
            <person name="Birren B."/>
        </authorList>
    </citation>
    <scope>NUCLEOTIDE SEQUENCE [LARGE SCALE GENOMIC DNA]</scope>
    <source>
        <strain evidence="6 7">ACC2</strain>
    </source>
</reference>
<dbReference type="PANTHER" id="PTHR21432">
    <property type="entry name" value="ACETYL-COA HYDROLASE-RELATED"/>
    <property type="match status" value="1"/>
</dbReference>
<dbReference type="GO" id="GO:0006084">
    <property type="term" value="P:acetyl-CoA metabolic process"/>
    <property type="evidence" value="ECO:0007669"/>
    <property type="project" value="UniProtKB-UniRule"/>
</dbReference>
<dbReference type="GeneID" id="86940682"/>
<feature type="active site" description="5-glutamyl coenzyme A thioester intermediate" evidence="2">
    <location>
        <position position="246"/>
    </location>
</feature>
<comment type="similarity">
    <text evidence="2">Belongs to the acetyl-CoA hydrolase/transferase family. Butyryl-CoA CoA-transferase subfamily.</text>
</comment>
<dbReference type="HAMAP" id="MF_03228">
    <property type="entry name" value="But_CoA_trans"/>
    <property type="match status" value="1"/>
</dbReference>
<accession>A0AA36Y5J4</accession>
<dbReference type="NCBIfam" id="TIGR03948">
    <property type="entry name" value="butyr_acet_CoA"/>
    <property type="match status" value="1"/>
</dbReference>
<name>A0AA36Y5J4_9FIRM</name>
<feature type="domain" description="Acetyl-CoA hydrolase/transferase C-terminal" evidence="5">
    <location>
        <begin position="280"/>
        <end position="436"/>
    </location>
</feature>
<feature type="domain" description="Acetyl-CoA hydrolase/transferase N-terminal" evidence="4">
    <location>
        <begin position="3"/>
        <end position="185"/>
    </location>
</feature>
<proteinExistence type="inferred from homology"/>
<dbReference type="PANTHER" id="PTHR21432:SF20">
    <property type="entry name" value="ACETYL-COA HYDROLASE"/>
    <property type="match status" value="1"/>
</dbReference>
<dbReference type="HAMAP" id="MF_03227">
    <property type="entry name" value="But_acet_CoA_trans"/>
    <property type="match status" value="1"/>
</dbReference>
<dbReference type="InterPro" id="IPR046433">
    <property type="entry name" value="ActCoA_hydro"/>
</dbReference>
<dbReference type="InterPro" id="IPR038460">
    <property type="entry name" value="AcetylCoA_hyd_C_sf"/>
</dbReference>